<dbReference type="Proteomes" id="UP001202831">
    <property type="component" value="Unassembled WGS sequence"/>
</dbReference>
<feature type="signal peptide" evidence="1">
    <location>
        <begin position="1"/>
        <end position="31"/>
    </location>
</feature>
<feature type="chain" id="PRO_5045641400" evidence="1">
    <location>
        <begin position="32"/>
        <end position="235"/>
    </location>
</feature>
<organism evidence="2 3">
    <name type="scientific">Shewanella corallii</name>
    <dbReference type="NCBI Taxonomy" id="560080"/>
    <lineage>
        <taxon>Bacteria</taxon>
        <taxon>Pseudomonadati</taxon>
        <taxon>Pseudomonadota</taxon>
        <taxon>Gammaproteobacteria</taxon>
        <taxon>Alteromonadales</taxon>
        <taxon>Shewanellaceae</taxon>
        <taxon>Shewanella</taxon>
    </lineage>
</organism>
<gene>
    <name evidence="2" type="ORF">L2725_23070</name>
</gene>
<sequence>MQRRERNRCATASVFRLGLLFLLISISPISAAPTQTLNANLIIAQLERNYGPRAGKRANAWFKTMKSAENMSERDKLTEVNRFFNLFTFIDDIKLWGESNYWATPLEFIGVSGGDCEDFSIAKYFTLLHVGVPEDKLRITMVKAKTVDQYHMVLTYYETPGSVPLVLDNLDPQIKPATQRRDLVPVYSFNGKQLWLNKQKGRGELAGSAKRLKKWNDLTHRLEVDRLRQPKIRLE</sequence>
<keyword evidence="1" id="KW-0732">Signal</keyword>
<dbReference type="InterPro" id="IPR010319">
    <property type="entry name" value="Transglutaminase-like_Cys_pept"/>
</dbReference>
<protein>
    <submittedName>
        <fullName evidence="2">Transglutaminase-like cysteine peptidase</fullName>
    </submittedName>
</protein>
<evidence type="ECO:0000256" key="1">
    <source>
        <dbReference type="SAM" id="SignalP"/>
    </source>
</evidence>
<keyword evidence="3" id="KW-1185">Reference proteome</keyword>
<dbReference type="PANTHER" id="PTHR39327:SF1">
    <property type="entry name" value="BLR5470 PROTEIN"/>
    <property type="match status" value="1"/>
</dbReference>
<proteinExistence type="predicted"/>
<dbReference type="Gene3D" id="3.10.620.30">
    <property type="match status" value="1"/>
</dbReference>
<dbReference type="EMBL" id="JAKIKT010000020">
    <property type="protein sequence ID" value="MCL2916621.1"/>
    <property type="molecule type" value="Genomic_DNA"/>
</dbReference>
<evidence type="ECO:0000313" key="2">
    <source>
        <dbReference type="EMBL" id="MCL2916621.1"/>
    </source>
</evidence>
<accession>A0ABT0NFH6</accession>
<evidence type="ECO:0000313" key="3">
    <source>
        <dbReference type="Proteomes" id="UP001202831"/>
    </source>
</evidence>
<dbReference type="PANTHER" id="PTHR39327">
    <property type="match status" value="1"/>
</dbReference>
<dbReference type="Pfam" id="PF06035">
    <property type="entry name" value="Peptidase_C93"/>
    <property type="match status" value="1"/>
</dbReference>
<name>A0ABT0NFH6_9GAMM</name>
<comment type="caution">
    <text evidence="2">The sequence shown here is derived from an EMBL/GenBank/DDBJ whole genome shotgun (WGS) entry which is preliminary data.</text>
</comment>
<reference evidence="2 3" key="1">
    <citation type="submission" date="2022-01" db="EMBL/GenBank/DDBJ databases">
        <title>Whole genome-based taxonomy of the Shewanellaceae.</title>
        <authorList>
            <person name="Martin-Rodriguez A.J."/>
        </authorList>
    </citation>
    <scope>NUCLEOTIDE SEQUENCE [LARGE SCALE GENOMIC DNA]</scope>
    <source>
        <strain evidence="2 3">DSM 21332</strain>
    </source>
</reference>
<dbReference type="RefSeq" id="WP_249251133.1">
    <property type="nucleotide sequence ID" value="NZ_JAKIKT010000020.1"/>
</dbReference>